<name>A0AAV4NCN4_9ARAC</name>
<organism evidence="1 2">
    <name type="scientific">Caerostris darwini</name>
    <dbReference type="NCBI Taxonomy" id="1538125"/>
    <lineage>
        <taxon>Eukaryota</taxon>
        <taxon>Metazoa</taxon>
        <taxon>Ecdysozoa</taxon>
        <taxon>Arthropoda</taxon>
        <taxon>Chelicerata</taxon>
        <taxon>Arachnida</taxon>
        <taxon>Araneae</taxon>
        <taxon>Araneomorphae</taxon>
        <taxon>Entelegynae</taxon>
        <taxon>Araneoidea</taxon>
        <taxon>Araneidae</taxon>
        <taxon>Caerostris</taxon>
    </lineage>
</organism>
<protein>
    <submittedName>
        <fullName evidence="1">Uncharacterized protein</fullName>
    </submittedName>
</protein>
<accession>A0AAV4NCN4</accession>
<keyword evidence="2" id="KW-1185">Reference proteome</keyword>
<proteinExistence type="predicted"/>
<sequence length="86" mass="9926">MLDWETNPYPFNPRLPLAALFVARRRADPVRECSRQTLAFTVRAVSKGISFHNRMGRKYFLATSISSCFETEARDALVIRGVYAWE</sequence>
<evidence type="ECO:0000313" key="2">
    <source>
        <dbReference type="Proteomes" id="UP001054837"/>
    </source>
</evidence>
<gene>
    <name evidence="1" type="ORF">CDAR_400751</name>
</gene>
<dbReference type="Proteomes" id="UP001054837">
    <property type="component" value="Unassembled WGS sequence"/>
</dbReference>
<reference evidence="1 2" key="1">
    <citation type="submission" date="2021-06" db="EMBL/GenBank/DDBJ databases">
        <title>Caerostris darwini draft genome.</title>
        <authorList>
            <person name="Kono N."/>
            <person name="Arakawa K."/>
        </authorList>
    </citation>
    <scope>NUCLEOTIDE SEQUENCE [LARGE SCALE GENOMIC DNA]</scope>
</reference>
<evidence type="ECO:0000313" key="1">
    <source>
        <dbReference type="EMBL" id="GIX81431.1"/>
    </source>
</evidence>
<comment type="caution">
    <text evidence="1">The sequence shown here is derived from an EMBL/GenBank/DDBJ whole genome shotgun (WGS) entry which is preliminary data.</text>
</comment>
<dbReference type="AlphaFoldDB" id="A0AAV4NCN4"/>
<dbReference type="EMBL" id="BPLQ01001396">
    <property type="protein sequence ID" value="GIX81431.1"/>
    <property type="molecule type" value="Genomic_DNA"/>
</dbReference>